<dbReference type="GO" id="GO:0016491">
    <property type="term" value="F:oxidoreductase activity"/>
    <property type="evidence" value="ECO:0007669"/>
    <property type="project" value="InterPro"/>
</dbReference>
<evidence type="ECO:0000256" key="1">
    <source>
        <dbReference type="ARBA" id="ARBA00022630"/>
    </source>
</evidence>
<dbReference type="Gene3D" id="3.40.50.360">
    <property type="match status" value="1"/>
</dbReference>
<dbReference type="InterPro" id="IPR005025">
    <property type="entry name" value="FMN_Rdtase-like_dom"/>
</dbReference>
<dbReference type="Gene3D" id="3.40.50.2300">
    <property type="match status" value="1"/>
</dbReference>
<evidence type="ECO:0000256" key="2">
    <source>
        <dbReference type="ARBA" id="ARBA00022643"/>
    </source>
</evidence>
<dbReference type="PANTHER" id="PTHR43278:SF1">
    <property type="entry name" value="IRON-SULFUR FLAVOPROTEIN MJ1083"/>
    <property type="match status" value="1"/>
</dbReference>
<dbReference type="SUPFAM" id="SSF52788">
    <property type="entry name" value="Phosphotyrosine protein phosphatases I"/>
    <property type="match status" value="1"/>
</dbReference>
<dbReference type="InterPro" id="IPR036196">
    <property type="entry name" value="Ptyr_pPase_sf"/>
</dbReference>
<protein>
    <submittedName>
        <fullName evidence="4">Flavin reductase</fullName>
    </submittedName>
</protein>
<dbReference type="InterPro" id="IPR051796">
    <property type="entry name" value="ISF_SsuE-like"/>
</dbReference>
<gene>
    <name evidence="4" type="ORF">DENIS_3680</name>
</gene>
<evidence type="ECO:0000313" key="5">
    <source>
        <dbReference type="Proteomes" id="UP000288096"/>
    </source>
</evidence>
<sequence length="322" mass="35988">MLVLGLQGSPRKKSNTDFLLSAFLKEAERLGAQTRTIAVCEKHIEPCREYTTCEKKGFCPIKDDMDPEIYSLLRQADVIVPASPVFFYNVTAQLKALIDRSQTLWARKYRLGLTDPNRNMRRGFMLAQGATRGKNLFVGIDLTAKYFFDAVGAGDEGSLYYWQIENRGDMEKHPTVRQDIKEAVARLLAPFIDRKKILFACRENACRSQMAGAFAQYYAGNKLDVVVGGSEPAEQISPVMTEVMAEKGIDMAFRIPQSIDTAIDGGNPGQIVTMGCGEQCPLVPGATKTDWDLPDPAGRDIEFMRNVRDEIEERVMALIRTL</sequence>
<dbReference type="Proteomes" id="UP000288096">
    <property type="component" value="Unassembled WGS sequence"/>
</dbReference>
<dbReference type="AlphaFoldDB" id="A0A401G0K0"/>
<dbReference type="PANTHER" id="PTHR43278">
    <property type="entry name" value="NAD(P)H-DEPENDENT FMN-CONTAINING OXIDOREDUCTASE YWQN-RELATED"/>
    <property type="match status" value="1"/>
</dbReference>
<dbReference type="InterPro" id="IPR023485">
    <property type="entry name" value="Ptyr_pPase"/>
</dbReference>
<dbReference type="RefSeq" id="WP_124329858.1">
    <property type="nucleotide sequence ID" value="NZ_BEXT01000001.1"/>
</dbReference>
<organism evidence="4 5">
    <name type="scientific">Desulfonema ishimotonii</name>
    <dbReference type="NCBI Taxonomy" id="45657"/>
    <lineage>
        <taxon>Bacteria</taxon>
        <taxon>Pseudomonadati</taxon>
        <taxon>Thermodesulfobacteriota</taxon>
        <taxon>Desulfobacteria</taxon>
        <taxon>Desulfobacterales</taxon>
        <taxon>Desulfococcaceae</taxon>
        <taxon>Desulfonema</taxon>
    </lineage>
</organism>
<name>A0A401G0K0_9BACT</name>
<evidence type="ECO:0000313" key="4">
    <source>
        <dbReference type="EMBL" id="GBC62703.1"/>
    </source>
</evidence>
<keyword evidence="5" id="KW-1185">Reference proteome</keyword>
<dbReference type="InterPro" id="IPR029039">
    <property type="entry name" value="Flavoprotein-like_sf"/>
</dbReference>
<dbReference type="Pfam" id="PF03358">
    <property type="entry name" value="FMN_red"/>
    <property type="match status" value="1"/>
</dbReference>
<comment type="caution">
    <text evidence="4">The sequence shown here is derived from an EMBL/GenBank/DDBJ whole genome shotgun (WGS) entry which is preliminary data.</text>
</comment>
<keyword evidence="1" id="KW-0285">Flavoprotein</keyword>
<accession>A0A401G0K0</accession>
<dbReference type="EMBL" id="BEXT01000001">
    <property type="protein sequence ID" value="GBC62703.1"/>
    <property type="molecule type" value="Genomic_DNA"/>
</dbReference>
<dbReference type="SMART" id="SM00226">
    <property type="entry name" value="LMWPc"/>
    <property type="match status" value="1"/>
</dbReference>
<feature type="domain" description="Phosphotyrosine protein phosphatase I" evidence="3">
    <location>
        <begin position="195"/>
        <end position="321"/>
    </location>
</feature>
<evidence type="ECO:0000259" key="3">
    <source>
        <dbReference type="SMART" id="SM00226"/>
    </source>
</evidence>
<dbReference type="SUPFAM" id="SSF52218">
    <property type="entry name" value="Flavoproteins"/>
    <property type="match status" value="1"/>
</dbReference>
<keyword evidence="2" id="KW-0288">FMN</keyword>
<dbReference type="Pfam" id="PF01451">
    <property type="entry name" value="LMWPc"/>
    <property type="match status" value="1"/>
</dbReference>
<proteinExistence type="predicted"/>
<dbReference type="OrthoDB" id="9805976at2"/>
<reference evidence="5" key="1">
    <citation type="submission" date="2017-11" db="EMBL/GenBank/DDBJ databases">
        <authorList>
            <person name="Watanabe M."/>
            <person name="Kojima H."/>
        </authorList>
    </citation>
    <scope>NUCLEOTIDE SEQUENCE [LARGE SCALE GENOMIC DNA]</scope>
    <source>
        <strain evidence="5">Tokyo 01</strain>
    </source>
</reference>
<reference evidence="5" key="2">
    <citation type="submission" date="2019-01" db="EMBL/GenBank/DDBJ databases">
        <title>Genome sequence of Desulfonema ishimotonii strain Tokyo 01.</title>
        <authorList>
            <person name="Fukui M."/>
        </authorList>
    </citation>
    <scope>NUCLEOTIDE SEQUENCE [LARGE SCALE GENOMIC DNA]</scope>
    <source>
        <strain evidence="5">Tokyo 01</strain>
    </source>
</reference>